<dbReference type="Gene3D" id="1.10.510.10">
    <property type="entry name" value="Transferase(Phosphotransferase) domain 1"/>
    <property type="match status" value="1"/>
</dbReference>
<evidence type="ECO:0000256" key="5">
    <source>
        <dbReference type="ARBA" id="ARBA00022840"/>
    </source>
</evidence>
<evidence type="ECO:0000313" key="7">
    <source>
        <dbReference type="Proteomes" id="UP001164746"/>
    </source>
</evidence>
<keyword evidence="7" id="KW-1185">Reference proteome</keyword>
<keyword evidence="3" id="KW-0547">Nucleotide-binding</keyword>
<protein>
    <submittedName>
        <fullName evidence="6">MYLK3-like protein</fullName>
    </submittedName>
</protein>
<feature type="non-terminal residue" evidence="6">
    <location>
        <position position="1"/>
    </location>
</feature>
<dbReference type="PANTHER" id="PTHR24342">
    <property type="entry name" value="SERINE/THREONINE-PROTEIN KINASE 17"/>
    <property type="match status" value="1"/>
</dbReference>
<sequence length="223" mass="24781">MKHIWDFKAKLKLSFPVLRLQTVSISRGKQGIGDAITKISKDTCSLKQIDCLVPLSMRERREKNYQHVGGQVWHCVMDYISVSDRRGEEETIANITKTVWAVPFSGKGRGGDQCQHEETNANITRAKLSGLSPFLGESEEETIANITEAKWDFKAEEFESVSAEAKDFISRLVLKTPSSIVVNETLEEVCLSPEVAESSKRNVGAETNGCQIAVMCQGRTLSI</sequence>
<reference evidence="6" key="1">
    <citation type="submission" date="2022-11" db="EMBL/GenBank/DDBJ databases">
        <title>Centuries of genome instability and evolution in soft-shell clam transmissible cancer (bioRxiv).</title>
        <authorList>
            <person name="Hart S.F.M."/>
            <person name="Yonemitsu M.A."/>
            <person name="Giersch R.M."/>
            <person name="Beal B.F."/>
            <person name="Arriagada G."/>
            <person name="Davis B.W."/>
            <person name="Ostrander E.A."/>
            <person name="Goff S.P."/>
            <person name="Metzger M.J."/>
        </authorList>
    </citation>
    <scope>NUCLEOTIDE SEQUENCE</scope>
    <source>
        <strain evidence="6">MELC-2E11</strain>
        <tissue evidence="6">Siphon/mantle</tissue>
    </source>
</reference>
<evidence type="ECO:0000313" key="6">
    <source>
        <dbReference type="EMBL" id="WAR01125.1"/>
    </source>
</evidence>
<evidence type="ECO:0000256" key="3">
    <source>
        <dbReference type="ARBA" id="ARBA00022741"/>
    </source>
</evidence>
<dbReference type="EMBL" id="CP111015">
    <property type="protein sequence ID" value="WAR01125.1"/>
    <property type="molecule type" value="Genomic_DNA"/>
</dbReference>
<evidence type="ECO:0000256" key="4">
    <source>
        <dbReference type="ARBA" id="ARBA00022777"/>
    </source>
</evidence>
<keyword evidence="5" id="KW-0067">ATP-binding</keyword>
<keyword evidence="2" id="KW-0808">Transferase</keyword>
<dbReference type="Proteomes" id="UP001164746">
    <property type="component" value="Chromosome 4"/>
</dbReference>
<dbReference type="PANTHER" id="PTHR24342:SF20">
    <property type="entry name" value="MYOSIN LIGHT CHAIN KINASE, SMOOTH MUSCLE"/>
    <property type="match status" value="1"/>
</dbReference>
<evidence type="ECO:0000256" key="2">
    <source>
        <dbReference type="ARBA" id="ARBA00022679"/>
    </source>
</evidence>
<name>A0ABY7DUK2_MYAAR</name>
<proteinExistence type="predicted"/>
<accession>A0ABY7DUK2</accession>
<keyword evidence="1" id="KW-0723">Serine/threonine-protein kinase</keyword>
<organism evidence="6 7">
    <name type="scientific">Mya arenaria</name>
    <name type="common">Soft-shell clam</name>
    <dbReference type="NCBI Taxonomy" id="6604"/>
    <lineage>
        <taxon>Eukaryota</taxon>
        <taxon>Metazoa</taxon>
        <taxon>Spiralia</taxon>
        <taxon>Lophotrochozoa</taxon>
        <taxon>Mollusca</taxon>
        <taxon>Bivalvia</taxon>
        <taxon>Autobranchia</taxon>
        <taxon>Heteroconchia</taxon>
        <taxon>Euheterodonta</taxon>
        <taxon>Imparidentia</taxon>
        <taxon>Neoheterodontei</taxon>
        <taxon>Myida</taxon>
        <taxon>Myoidea</taxon>
        <taxon>Myidae</taxon>
        <taxon>Mya</taxon>
    </lineage>
</organism>
<keyword evidence="4" id="KW-0418">Kinase</keyword>
<evidence type="ECO:0000256" key="1">
    <source>
        <dbReference type="ARBA" id="ARBA00022527"/>
    </source>
</evidence>
<gene>
    <name evidence="6" type="ORF">MAR_007683</name>
</gene>